<evidence type="ECO:0000313" key="7">
    <source>
        <dbReference type="EMBL" id="MCP9001726.1"/>
    </source>
</evidence>
<reference evidence="7 8" key="1">
    <citation type="submission" date="2022-06" db="EMBL/GenBank/DDBJ databases">
        <title>Pseudarthrobacter sp. strain RMG13 Genome sequencing and assembly.</title>
        <authorList>
            <person name="Kim I."/>
        </authorList>
    </citation>
    <scope>NUCLEOTIDE SEQUENCE [LARGE SCALE GENOMIC DNA]</scope>
    <source>
        <strain evidence="7 8">RMG13</strain>
    </source>
</reference>
<gene>
    <name evidence="7" type="ORF">NFC73_18625</name>
</gene>
<keyword evidence="8" id="KW-1185">Reference proteome</keyword>
<dbReference type="RefSeq" id="WP_254752657.1">
    <property type="nucleotide sequence ID" value="NZ_JANCLV010000018.1"/>
</dbReference>
<keyword evidence="2 4" id="KW-0560">Oxidoreductase</keyword>
<evidence type="ECO:0000256" key="3">
    <source>
        <dbReference type="ARBA" id="ARBA00023027"/>
    </source>
</evidence>
<comment type="similarity">
    <text evidence="1 4">Belongs to the D-isomer specific 2-hydroxyacid dehydrogenase family.</text>
</comment>
<dbReference type="PROSITE" id="PS00670">
    <property type="entry name" value="D_2_HYDROXYACID_DH_2"/>
    <property type="match status" value="1"/>
</dbReference>
<dbReference type="PROSITE" id="PS00671">
    <property type="entry name" value="D_2_HYDROXYACID_DH_3"/>
    <property type="match status" value="1"/>
</dbReference>
<dbReference type="PANTHER" id="PTHR42789:SF1">
    <property type="entry name" value="D-ISOMER SPECIFIC 2-HYDROXYACID DEHYDROGENASE FAMILY PROTEIN (AFU_ORTHOLOGUE AFUA_6G10090)"/>
    <property type="match status" value="1"/>
</dbReference>
<dbReference type="Gene3D" id="3.40.50.720">
    <property type="entry name" value="NAD(P)-binding Rossmann-like Domain"/>
    <property type="match status" value="2"/>
</dbReference>
<feature type="domain" description="D-isomer specific 2-hydroxyacid dehydrogenase NAD-binding" evidence="6">
    <location>
        <begin position="108"/>
        <end position="286"/>
    </location>
</feature>
<evidence type="ECO:0000256" key="4">
    <source>
        <dbReference type="RuleBase" id="RU003719"/>
    </source>
</evidence>
<evidence type="ECO:0000259" key="6">
    <source>
        <dbReference type="Pfam" id="PF02826"/>
    </source>
</evidence>
<dbReference type="Pfam" id="PF02826">
    <property type="entry name" value="2-Hacid_dh_C"/>
    <property type="match status" value="1"/>
</dbReference>
<protein>
    <submittedName>
        <fullName evidence="7">Hydroxyacid dehydrogenase</fullName>
    </submittedName>
</protein>
<evidence type="ECO:0000259" key="5">
    <source>
        <dbReference type="Pfam" id="PF00389"/>
    </source>
</evidence>
<evidence type="ECO:0000256" key="1">
    <source>
        <dbReference type="ARBA" id="ARBA00005854"/>
    </source>
</evidence>
<dbReference type="CDD" id="cd12173">
    <property type="entry name" value="PGDH_4"/>
    <property type="match status" value="1"/>
</dbReference>
<evidence type="ECO:0000256" key="2">
    <source>
        <dbReference type="ARBA" id="ARBA00023002"/>
    </source>
</evidence>
<dbReference type="Proteomes" id="UP001524318">
    <property type="component" value="Unassembled WGS sequence"/>
</dbReference>
<dbReference type="InterPro" id="IPR029753">
    <property type="entry name" value="D-isomer_DH_CS"/>
</dbReference>
<dbReference type="InterPro" id="IPR050857">
    <property type="entry name" value="D-2-hydroxyacid_DH"/>
</dbReference>
<dbReference type="InterPro" id="IPR006140">
    <property type="entry name" value="D-isomer_DH_NAD-bd"/>
</dbReference>
<dbReference type="EMBL" id="JANCLV010000018">
    <property type="protein sequence ID" value="MCP9001726.1"/>
    <property type="molecule type" value="Genomic_DNA"/>
</dbReference>
<sequence length="331" mass="35048">MTEHKPLVWIPYPIHELAIKKLSHECEVVFGYGDALVPFDAVASRVEGILIRTGKVTAKQIVSAPRLKIIARHGVGVDSVDVDAATAAGVVVTNTPNSNLVSVAEHTIALLLALRRKLIASDRANQRGLGAESRPELVGRELQGSTLGLIGFGRIATALARIAIDGFGMKVSAYDPILSDEEIRQKGATPVSLQELLATSDAISLHVPLLPQTRHLIGANEFATMKQGAVIINTARGGIIDEEALLRSLNDSHLGGAALDVTEIEPLPAGHPFYSRTNVIITPHIGGQTEESLLRVALDAAECICQALRGETPATAVNAPTQLRLTAQPAA</sequence>
<dbReference type="Pfam" id="PF00389">
    <property type="entry name" value="2-Hacid_dh"/>
    <property type="match status" value="1"/>
</dbReference>
<proteinExistence type="inferred from homology"/>
<dbReference type="InterPro" id="IPR036291">
    <property type="entry name" value="NAD(P)-bd_dom_sf"/>
</dbReference>
<dbReference type="InterPro" id="IPR006139">
    <property type="entry name" value="D-isomer_2_OHA_DH_cat_dom"/>
</dbReference>
<dbReference type="SUPFAM" id="SSF51735">
    <property type="entry name" value="NAD(P)-binding Rossmann-fold domains"/>
    <property type="match status" value="1"/>
</dbReference>
<evidence type="ECO:0000313" key="8">
    <source>
        <dbReference type="Proteomes" id="UP001524318"/>
    </source>
</evidence>
<accession>A0ABT1LVD5</accession>
<name>A0ABT1LVD5_9MICC</name>
<dbReference type="PANTHER" id="PTHR42789">
    <property type="entry name" value="D-ISOMER SPECIFIC 2-HYDROXYACID DEHYDROGENASE FAMILY PROTEIN (AFU_ORTHOLOGUE AFUA_6G10090)"/>
    <property type="match status" value="1"/>
</dbReference>
<comment type="caution">
    <text evidence="7">The sequence shown here is derived from an EMBL/GenBank/DDBJ whole genome shotgun (WGS) entry which is preliminary data.</text>
</comment>
<dbReference type="SUPFAM" id="SSF52283">
    <property type="entry name" value="Formate/glycerate dehydrogenase catalytic domain-like"/>
    <property type="match status" value="1"/>
</dbReference>
<keyword evidence="3" id="KW-0520">NAD</keyword>
<feature type="domain" description="D-isomer specific 2-hydroxyacid dehydrogenase catalytic" evidence="5">
    <location>
        <begin position="43"/>
        <end position="318"/>
    </location>
</feature>
<organism evidence="7 8">
    <name type="scientific">Pseudarthrobacter humi</name>
    <dbReference type="NCBI Taxonomy" id="2952523"/>
    <lineage>
        <taxon>Bacteria</taxon>
        <taxon>Bacillati</taxon>
        <taxon>Actinomycetota</taxon>
        <taxon>Actinomycetes</taxon>
        <taxon>Micrococcales</taxon>
        <taxon>Micrococcaceae</taxon>
        <taxon>Pseudarthrobacter</taxon>
    </lineage>
</organism>